<dbReference type="PANTHER" id="PTHR45458:SF2">
    <property type="entry name" value="OXIDOREDUCTASE, SHORT CHAIN DEHYDROGENASE_REDUCTASE FAMILY SUPERFAMILY (AFU_ORTHOLOGUE AFUA_3G13450)"/>
    <property type="match status" value="1"/>
</dbReference>
<dbReference type="InParanoid" id="A0A1Y2EZ57"/>
<gene>
    <name evidence="1" type="ORF">BCR35DRAFT_305639</name>
</gene>
<name>A0A1Y2EZ57_9BASI</name>
<dbReference type="InterPro" id="IPR002347">
    <property type="entry name" value="SDR_fam"/>
</dbReference>
<dbReference type="AlphaFoldDB" id="A0A1Y2EZ57"/>
<comment type="caution">
    <text evidence="1">The sequence shown here is derived from an EMBL/GenBank/DDBJ whole genome shotgun (WGS) entry which is preliminary data.</text>
</comment>
<dbReference type="PRINTS" id="PR00081">
    <property type="entry name" value="GDHRDH"/>
</dbReference>
<dbReference type="GO" id="GO:0016616">
    <property type="term" value="F:oxidoreductase activity, acting on the CH-OH group of donors, NAD or NADP as acceptor"/>
    <property type="evidence" value="ECO:0007669"/>
    <property type="project" value="TreeGrafter"/>
</dbReference>
<dbReference type="InterPro" id="IPR036291">
    <property type="entry name" value="NAD(P)-bd_dom_sf"/>
</dbReference>
<dbReference type="OrthoDB" id="7289984at2759"/>
<dbReference type="Gene3D" id="3.40.50.720">
    <property type="entry name" value="NAD(P)-binding Rossmann-like Domain"/>
    <property type="match status" value="1"/>
</dbReference>
<dbReference type="InterPro" id="IPR052184">
    <property type="entry name" value="SDR_enzymes"/>
</dbReference>
<keyword evidence="2" id="KW-1185">Reference proteome</keyword>
<evidence type="ECO:0008006" key="3">
    <source>
        <dbReference type="Google" id="ProtNLM"/>
    </source>
</evidence>
<accession>A0A1Y2EZ57</accession>
<evidence type="ECO:0000313" key="2">
    <source>
        <dbReference type="Proteomes" id="UP000193467"/>
    </source>
</evidence>
<proteinExistence type="predicted"/>
<evidence type="ECO:0000313" key="1">
    <source>
        <dbReference type="EMBL" id="ORY76889.1"/>
    </source>
</evidence>
<sequence length="261" mass="27786">MSSTNSKKSALVIGGSRGLGRSLVSLLHTRGYNVFTTVRTAPGAGEFEDGVKVIEGVDLGVEGASTEVLEEGLGGGSFELVVYSAGYFTTDTLDTLNWTEMQRMLNICALAPAFILGRLNALNALKEGVRVLLITTEGGSVTLRTSEEGGGNYGHHASKAAANMVGKLLSIDLAKKGVTVVNIHPGFMRTSMTRDIGYDQFWDEGGAVDPDEAAVSLLDFAEREVREGHGGQFWAPRGPRDIGEAERVLGKDLPTPLQLPY</sequence>
<dbReference type="PANTHER" id="PTHR45458">
    <property type="entry name" value="SHORT-CHAIN DEHYDROGENASE/REDUCTASE SDR"/>
    <property type="match status" value="1"/>
</dbReference>
<organism evidence="1 2">
    <name type="scientific">Leucosporidium creatinivorum</name>
    <dbReference type="NCBI Taxonomy" id="106004"/>
    <lineage>
        <taxon>Eukaryota</taxon>
        <taxon>Fungi</taxon>
        <taxon>Dikarya</taxon>
        <taxon>Basidiomycota</taxon>
        <taxon>Pucciniomycotina</taxon>
        <taxon>Microbotryomycetes</taxon>
        <taxon>Leucosporidiales</taxon>
        <taxon>Leucosporidium</taxon>
    </lineage>
</organism>
<protein>
    <recommendedName>
        <fullName evidence="3">Oxidoreductase</fullName>
    </recommendedName>
</protein>
<dbReference type="SUPFAM" id="SSF51735">
    <property type="entry name" value="NAD(P)-binding Rossmann-fold domains"/>
    <property type="match status" value="1"/>
</dbReference>
<dbReference type="Pfam" id="PF00106">
    <property type="entry name" value="adh_short"/>
    <property type="match status" value="1"/>
</dbReference>
<reference evidence="1 2" key="1">
    <citation type="submission" date="2016-07" db="EMBL/GenBank/DDBJ databases">
        <title>Pervasive Adenine N6-methylation of Active Genes in Fungi.</title>
        <authorList>
            <consortium name="DOE Joint Genome Institute"/>
            <person name="Mondo S.J."/>
            <person name="Dannebaum R.O."/>
            <person name="Kuo R.C."/>
            <person name="Labutti K."/>
            <person name="Haridas S."/>
            <person name="Kuo A."/>
            <person name="Salamov A."/>
            <person name="Ahrendt S.R."/>
            <person name="Lipzen A."/>
            <person name="Sullivan W."/>
            <person name="Andreopoulos W.B."/>
            <person name="Clum A."/>
            <person name="Lindquist E."/>
            <person name="Daum C."/>
            <person name="Ramamoorthy G.K."/>
            <person name="Gryganskyi A."/>
            <person name="Culley D."/>
            <person name="Magnuson J.K."/>
            <person name="James T.Y."/>
            <person name="O'Malley M.A."/>
            <person name="Stajich J.E."/>
            <person name="Spatafora J.W."/>
            <person name="Visel A."/>
            <person name="Grigoriev I.V."/>
        </authorList>
    </citation>
    <scope>NUCLEOTIDE SEQUENCE [LARGE SCALE GENOMIC DNA]</scope>
    <source>
        <strain evidence="1 2">62-1032</strain>
    </source>
</reference>
<dbReference type="Proteomes" id="UP000193467">
    <property type="component" value="Unassembled WGS sequence"/>
</dbReference>
<dbReference type="EMBL" id="MCGR01000033">
    <property type="protein sequence ID" value="ORY76889.1"/>
    <property type="molecule type" value="Genomic_DNA"/>
</dbReference>